<evidence type="ECO:0000256" key="7">
    <source>
        <dbReference type="ARBA" id="ARBA00022989"/>
    </source>
</evidence>
<dbReference type="Pfam" id="PF00528">
    <property type="entry name" value="BPD_transp_1"/>
    <property type="match status" value="1"/>
</dbReference>
<reference evidence="11" key="3">
    <citation type="submission" date="2019-12" db="EMBL/GenBank/DDBJ databases">
        <title>Microbes associate with the intestines of laboratory mice.</title>
        <authorList>
            <person name="Navarre W."/>
            <person name="Wong E."/>
        </authorList>
    </citation>
    <scope>NUCLEOTIDE SEQUENCE</scope>
    <source>
        <strain evidence="11">NM79_F5</strain>
    </source>
</reference>
<feature type="transmembrane region" description="Helical" evidence="9">
    <location>
        <begin position="94"/>
        <end position="119"/>
    </location>
</feature>
<dbReference type="EMBL" id="QXDJ01000002">
    <property type="protein sequence ID" value="RII34665.1"/>
    <property type="molecule type" value="Genomic_DNA"/>
</dbReference>
<evidence type="ECO:0000256" key="9">
    <source>
        <dbReference type="RuleBase" id="RU363032"/>
    </source>
</evidence>
<evidence type="ECO:0000313" key="12">
    <source>
        <dbReference type="EMBL" id="OPJ63148.1"/>
    </source>
</evidence>
<dbReference type="PANTHER" id="PTHR30614">
    <property type="entry name" value="MEMBRANE COMPONENT OF AMINO ACID ABC TRANSPORTER"/>
    <property type="match status" value="1"/>
</dbReference>
<dbReference type="OrthoDB" id="9787841at2"/>
<dbReference type="InterPro" id="IPR035906">
    <property type="entry name" value="MetI-like_sf"/>
</dbReference>
<proteinExistence type="inferred from homology"/>
<dbReference type="Gene3D" id="1.10.3720.10">
    <property type="entry name" value="MetI-like"/>
    <property type="match status" value="1"/>
</dbReference>
<dbReference type="GO" id="GO:0043190">
    <property type="term" value="C:ATP-binding cassette (ABC) transporter complex"/>
    <property type="evidence" value="ECO:0007669"/>
    <property type="project" value="InterPro"/>
</dbReference>
<dbReference type="NCBIfam" id="TIGR01726">
    <property type="entry name" value="HEQRo_perm_3TM"/>
    <property type="match status" value="1"/>
</dbReference>
<dbReference type="SUPFAM" id="SSF161098">
    <property type="entry name" value="MetI-like"/>
    <property type="match status" value="1"/>
</dbReference>
<dbReference type="InterPro" id="IPR000515">
    <property type="entry name" value="MetI-like"/>
</dbReference>
<evidence type="ECO:0000256" key="5">
    <source>
        <dbReference type="ARBA" id="ARBA00022692"/>
    </source>
</evidence>
<keyword evidence="14" id="KW-1185">Reference proteome</keyword>
<dbReference type="PANTHER" id="PTHR30614:SF20">
    <property type="entry name" value="GLUTAMINE TRANSPORT SYSTEM PERMEASE PROTEIN GLNP"/>
    <property type="match status" value="1"/>
</dbReference>
<dbReference type="STRING" id="225345.CLCHR_17430"/>
<evidence type="ECO:0000313" key="15">
    <source>
        <dbReference type="Proteomes" id="UP000265930"/>
    </source>
</evidence>
<evidence type="ECO:0000256" key="1">
    <source>
        <dbReference type="ARBA" id="ARBA00004651"/>
    </source>
</evidence>
<keyword evidence="3 9" id="KW-0813">Transport</keyword>
<name>A0A1V4ISZ9_9CLOT</name>
<comment type="subcellular location">
    <subcellularLocation>
        <location evidence="1 9">Cell membrane</location>
        <topology evidence="1 9">Multi-pass membrane protein</topology>
    </subcellularLocation>
</comment>
<dbReference type="InterPro" id="IPR043429">
    <property type="entry name" value="ArtM/GltK/GlnP/TcyL/YhdX-like"/>
</dbReference>
<dbReference type="Proteomes" id="UP000265930">
    <property type="component" value="Unassembled WGS sequence"/>
</dbReference>
<keyword evidence="6" id="KW-0029">Amino-acid transport</keyword>
<organism evidence="12 14">
    <name type="scientific">Clostridium chromiireducens</name>
    <dbReference type="NCBI Taxonomy" id="225345"/>
    <lineage>
        <taxon>Bacteria</taxon>
        <taxon>Bacillati</taxon>
        <taxon>Bacillota</taxon>
        <taxon>Clostridia</taxon>
        <taxon>Eubacteriales</taxon>
        <taxon>Clostridiaceae</taxon>
        <taxon>Clostridium</taxon>
    </lineage>
</organism>
<keyword evidence="7 9" id="KW-1133">Transmembrane helix</keyword>
<evidence type="ECO:0000256" key="2">
    <source>
        <dbReference type="ARBA" id="ARBA00010072"/>
    </source>
</evidence>
<dbReference type="PROSITE" id="PS50928">
    <property type="entry name" value="ABC_TM1"/>
    <property type="match status" value="1"/>
</dbReference>
<evidence type="ECO:0000313" key="14">
    <source>
        <dbReference type="Proteomes" id="UP000191056"/>
    </source>
</evidence>
<protein>
    <submittedName>
        <fullName evidence="11">ABC transporter permease subunit</fullName>
    </submittedName>
    <submittedName>
        <fullName evidence="13">Amino acid ABC transporter permease</fullName>
    </submittedName>
    <submittedName>
        <fullName evidence="12">Inner membrane amino-acid ABC transporter permease protein YecS</fullName>
    </submittedName>
</protein>
<dbReference type="EMBL" id="WSRQ01000006">
    <property type="protein sequence ID" value="MVX63032.1"/>
    <property type="molecule type" value="Genomic_DNA"/>
</dbReference>
<dbReference type="EMBL" id="MZGT01000019">
    <property type="protein sequence ID" value="OPJ63148.1"/>
    <property type="molecule type" value="Genomic_DNA"/>
</dbReference>
<reference evidence="13 15" key="2">
    <citation type="submission" date="2018-08" db="EMBL/GenBank/DDBJ databases">
        <title>Genome of Clostridium chromiireducens C1, DSM12136.</title>
        <authorList>
            <person name="Xing M."/>
            <person name="Wei Y."/>
            <person name="Ang E.L."/>
            <person name="Zhao H."/>
            <person name="Zhang Y."/>
        </authorList>
    </citation>
    <scope>NUCLEOTIDE SEQUENCE [LARGE SCALE GENOMIC DNA]</scope>
    <source>
        <strain evidence="13 15">C1</strain>
    </source>
</reference>
<evidence type="ECO:0000313" key="11">
    <source>
        <dbReference type="EMBL" id="MVX63032.1"/>
    </source>
</evidence>
<keyword evidence="4" id="KW-1003">Cell membrane</keyword>
<dbReference type="InterPro" id="IPR010065">
    <property type="entry name" value="AA_ABC_transptr_permease_3TM"/>
</dbReference>
<evidence type="ECO:0000259" key="10">
    <source>
        <dbReference type="PROSITE" id="PS50928"/>
    </source>
</evidence>
<keyword evidence="8 9" id="KW-0472">Membrane</keyword>
<evidence type="ECO:0000313" key="13">
    <source>
        <dbReference type="EMBL" id="RII34665.1"/>
    </source>
</evidence>
<sequence>MTSNLPEGFFQWVWYLLQQYGTLFIQGALYTLLIAVIGTIAGCIIGFLVGIVRTIEVNPEANKIKSGLLKGVQWILTAYVEFFRGTPMIVQSMVIFYGAMEVFGIDMSPLAAGLLVVSINTGAYMAETVRGGIASIDPGQTEGAKAIGMTHFQTMLYIVLPQTLRNIMPQIGNNLIINIKDTSVLNVISVTELYFAGKSAAGAYYKYFEVFFIICVIYFVMNLAVSRLLRFIEKKMDGPDSYKLVTSDYMSGEITENSSTIKIKGGKQ</sequence>
<evidence type="ECO:0000256" key="8">
    <source>
        <dbReference type="ARBA" id="ARBA00023136"/>
    </source>
</evidence>
<dbReference type="AlphaFoldDB" id="A0A1V4ISZ9"/>
<feature type="domain" description="ABC transmembrane type-1" evidence="10">
    <location>
        <begin position="28"/>
        <end position="229"/>
    </location>
</feature>
<evidence type="ECO:0000256" key="4">
    <source>
        <dbReference type="ARBA" id="ARBA00022475"/>
    </source>
</evidence>
<dbReference type="Proteomes" id="UP000191056">
    <property type="component" value="Unassembled WGS sequence"/>
</dbReference>
<reference evidence="12 14" key="1">
    <citation type="submission" date="2017-03" db="EMBL/GenBank/DDBJ databases">
        <title>Genome sequence of Clostridium chromiireducens DSM 23318.</title>
        <authorList>
            <person name="Poehlein A."/>
            <person name="Daniel R."/>
        </authorList>
    </citation>
    <scope>NUCLEOTIDE SEQUENCE [LARGE SCALE GENOMIC DNA]</scope>
    <source>
        <strain evidence="12 14">DSM 23318</strain>
    </source>
</reference>
<feature type="transmembrane region" description="Helical" evidence="9">
    <location>
        <begin position="204"/>
        <end position="225"/>
    </location>
</feature>
<dbReference type="GO" id="GO:0022857">
    <property type="term" value="F:transmembrane transporter activity"/>
    <property type="evidence" value="ECO:0007669"/>
    <property type="project" value="InterPro"/>
</dbReference>
<accession>A0A1V4ISZ9</accession>
<keyword evidence="5 9" id="KW-0812">Transmembrane</keyword>
<feature type="transmembrane region" description="Helical" evidence="9">
    <location>
        <begin position="20"/>
        <end position="49"/>
    </location>
</feature>
<comment type="caution">
    <text evidence="12">The sequence shown here is derived from an EMBL/GenBank/DDBJ whole genome shotgun (WGS) entry which is preliminary data.</text>
</comment>
<evidence type="ECO:0000256" key="3">
    <source>
        <dbReference type="ARBA" id="ARBA00022448"/>
    </source>
</evidence>
<dbReference type="CDD" id="cd06261">
    <property type="entry name" value="TM_PBP2"/>
    <property type="match status" value="1"/>
</dbReference>
<comment type="similarity">
    <text evidence="2">Belongs to the binding-protein-dependent transport system permease family. HisMQ subfamily.</text>
</comment>
<dbReference type="GO" id="GO:0006865">
    <property type="term" value="P:amino acid transport"/>
    <property type="evidence" value="ECO:0007669"/>
    <property type="project" value="UniProtKB-KW"/>
</dbReference>
<dbReference type="Proteomes" id="UP000656077">
    <property type="component" value="Unassembled WGS sequence"/>
</dbReference>
<gene>
    <name evidence="12" type="primary">yecS</name>
    <name evidence="12" type="ORF">CLCHR_17430</name>
    <name evidence="13" type="ORF">D2A34_05445</name>
    <name evidence="11" type="ORF">GKZ28_04885</name>
</gene>
<evidence type="ECO:0000256" key="6">
    <source>
        <dbReference type="ARBA" id="ARBA00022970"/>
    </source>
</evidence>
<dbReference type="RefSeq" id="WP_079439305.1">
    <property type="nucleotide sequence ID" value="NZ_JBLZIA010000018.1"/>
</dbReference>